<name>A0ABY7KIZ8_9ACTN</name>
<dbReference type="InterPro" id="IPR050154">
    <property type="entry name" value="UbiB_kinase"/>
</dbReference>
<sequence>MAPRTGSRLRTVAAVLRQVVGETRSAPPSDGPDDRERRRARAVRGALESLGPFYVKIGQMLSTRPDMVSPIMIEELQNLHDEVDVQPFSELEPVLERNLGPDWKRRFDDIDVERPLGAASLAQVHRVTLADGRPGVIKVQRPGIRDTVLTDMALLRKAARLIARAAPRFSAVVDVEAMLGGVFDAMEPELDFTKEAANMDRAREALRGFERLSVPHVLAATEGVLVQSMAPGVSVRKADPAALRDRDRLAVSRELIAFMYRSYFIERVYHADPHAGNVFVTGDGEATLIDWGMIGRIDQRTSMRLLLVLMAVAQNDGHGLAKAWVEMGRTTPWSDIPGFSQDMAALVPKVATASLDELNFGITLTSVLEKSTRRGIASCPAVSLLGKSFANLEGSVRCLAPELALVDVFQREVPRIVLHMVREAGSPQASARRLLEATLTQAGASEQLRALNDDIADRALRVQFSEVVPTRSQGGRSGPHTALALGALALYLDHRRRKA</sequence>
<organism evidence="3 4">
    <name type="scientific">Streptomyces cinnabarinus</name>
    <dbReference type="NCBI Taxonomy" id="67287"/>
    <lineage>
        <taxon>Bacteria</taxon>
        <taxon>Bacillati</taxon>
        <taxon>Actinomycetota</taxon>
        <taxon>Actinomycetes</taxon>
        <taxon>Kitasatosporales</taxon>
        <taxon>Streptomycetaceae</taxon>
        <taxon>Streptomyces</taxon>
    </lineage>
</organism>
<evidence type="ECO:0000313" key="3">
    <source>
        <dbReference type="EMBL" id="WAZ24023.1"/>
    </source>
</evidence>
<evidence type="ECO:0000256" key="1">
    <source>
        <dbReference type="ARBA" id="ARBA00009670"/>
    </source>
</evidence>
<evidence type="ECO:0000259" key="2">
    <source>
        <dbReference type="Pfam" id="PF03109"/>
    </source>
</evidence>
<dbReference type="PANTHER" id="PTHR10566">
    <property type="entry name" value="CHAPERONE-ACTIVITY OF BC1 COMPLEX CABC1 -RELATED"/>
    <property type="match status" value="1"/>
</dbReference>
<gene>
    <name evidence="3" type="ORF">STRCI_005406</name>
</gene>
<dbReference type="EMBL" id="CP114413">
    <property type="protein sequence ID" value="WAZ24023.1"/>
    <property type="molecule type" value="Genomic_DNA"/>
</dbReference>
<comment type="similarity">
    <text evidence="1">Belongs to the protein kinase superfamily. ADCK protein kinase family.</text>
</comment>
<dbReference type="SUPFAM" id="SSF56112">
    <property type="entry name" value="Protein kinase-like (PK-like)"/>
    <property type="match status" value="1"/>
</dbReference>
<dbReference type="Proteomes" id="UP001164439">
    <property type="component" value="Chromosome"/>
</dbReference>
<reference evidence="3" key="1">
    <citation type="submission" date="2022-12" db="EMBL/GenBank/DDBJ databases">
        <authorList>
            <person name="Ruckert C."/>
            <person name="Busche T."/>
            <person name="Kalinowski J."/>
            <person name="Wittmann C."/>
        </authorList>
    </citation>
    <scope>NUCLEOTIDE SEQUENCE</scope>
    <source>
        <strain evidence="3">DSM 40467</strain>
    </source>
</reference>
<keyword evidence="4" id="KW-1185">Reference proteome</keyword>
<proteinExistence type="inferred from homology"/>
<dbReference type="CDD" id="cd05121">
    <property type="entry name" value="ABC1_ADCK3-like"/>
    <property type="match status" value="1"/>
</dbReference>
<dbReference type="PANTHER" id="PTHR10566:SF113">
    <property type="entry name" value="PROTEIN ACTIVITY OF BC1 COMPLEX KINASE 7, CHLOROPLASTIC"/>
    <property type="match status" value="1"/>
</dbReference>
<feature type="domain" description="ABC1 atypical kinase-like" evidence="2">
    <location>
        <begin position="79"/>
        <end position="322"/>
    </location>
</feature>
<dbReference type="InterPro" id="IPR004147">
    <property type="entry name" value="ABC1_dom"/>
</dbReference>
<protein>
    <submittedName>
        <fullName evidence="3">AarF/UbiB family protein</fullName>
    </submittedName>
</protein>
<dbReference type="InterPro" id="IPR011009">
    <property type="entry name" value="Kinase-like_dom_sf"/>
</dbReference>
<accession>A0ABY7KIZ8</accession>
<dbReference type="Pfam" id="PF03109">
    <property type="entry name" value="ABC1"/>
    <property type="match status" value="1"/>
</dbReference>
<dbReference type="RefSeq" id="WP_269661561.1">
    <property type="nucleotide sequence ID" value="NZ_CP114413.1"/>
</dbReference>
<evidence type="ECO:0000313" key="4">
    <source>
        <dbReference type="Proteomes" id="UP001164439"/>
    </source>
</evidence>